<evidence type="ECO:0000313" key="7">
    <source>
        <dbReference type="EMBL" id="CAG7721698.1"/>
    </source>
</evidence>
<dbReference type="Pfam" id="PF00856">
    <property type="entry name" value="SET"/>
    <property type="match status" value="1"/>
</dbReference>
<keyword evidence="1" id="KW-0479">Metal-binding</keyword>
<comment type="caution">
    <text evidence="7">The sequence shown here is derived from an EMBL/GenBank/DDBJ whole genome shotgun (WGS) entry which is preliminary data.</text>
</comment>
<dbReference type="PROSITE" id="PS50280">
    <property type="entry name" value="SET"/>
    <property type="match status" value="1"/>
</dbReference>
<dbReference type="Proteomes" id="UP000708208">
    <property type="component" value="Unassembled WGS sequence"/>
</dbReference>
<proteinExistence type="predicted"/>
<gene>
    <name evidence="7" type="ORF">AFUS01_LOCUS10895</name>
</gene>
<reference evidence="7" key="1">
    <citation type="submission" date="2021-06" db="EMBL/GenBank/DDBJ databases">
        <authorList>
            <person name="Hodson N. C."/>
            <person name="Mongue J. A."/>
            <person name="Jaron S. K."/>
        </authorList>
    </citation>
    <scope>NUCLEOTIDE SEQUENCE</scope>
</reference>
<feature type="domain" description="MYND-type" evidence="6">
    <location>
        <begin position="8"/>
        <end position="44"/>
    </location>
</feature>
<evidence type="ECO:0000256" key="1">
    <source>
        <dbReference type="ARBA" id="ARBA00022723"/>
    </source>
</evidence>
<organism evidence="7 8">
    <name type="scientific">Allacma fusca</name>
    <dbReference type="NCBI Taxonomy" id="39272"/>
    <lineage>
        <taxon>Eukaryota</taxon>
        <taxon>Metazoa</taxon>
        <taxon>Ecdysozoa</taxon>
        <taxon>Arthropoda</taxon>
        <taxon>Hexapoda</taxon>
        <taxon>Collembola</taxon>
        <taxon>Symphypleona</taxon>
        <taxon>Sminthuridae</taxon>
        <taxon>Allacma</taxon>
    </lineage>
</organism>
<dbReference type="PANTHER" id="PTHR46455">
    <property type="entry name" value="SET AND MYND DOMAIN CONTAINING, ARTHROPOD-SPECIFIC, MEMBER 4, ISOFORM A"/>
    <property type="match status" value="1"/>
</dbReference>
<dbReference type="PANTHER" id="PTHR46455:SF5">
    <property type="entry name" value="SET AND MYND DOMAIN CONTAINING, ARTHROPOD-SPECIFIC, MEMBER 4, ISOFORM A"/>
    <property type="match status" value="1"/>
</dbReference>
<dbReference type="InterPro" id="IPR001214">
    <property type="entry name" value="SET_dom"/>
</dbReference>
<evidence type="ECO:0000256" key="2">
    <source>
        <dbReference type="ARBA" id="ARBA00022771"/>
    </source>
</evidence>
<sequence>MEVMEPVCAVCGTKAPHRCASCQSISYCSAEHQKDHWKGHRKVCPHFRIVEDQILGKGFLATRDIKPGTVILEEEPVAVSPLESPMLSCLTCGLDNQRMMLFGRRCSRCKWPVCSLECENHPMHAENECRIFASRRIIYSPVAMSFFEDHFMGVRVCLLKKNDPQLYQEVLELCPEYSLPNEGVTVPLELDLMEILADVQGLDLDSGEVAKLLRIFRINCLSGTRQDMSTRSNPGSSRGINVLYLKSSRMNHSCIPNCHWEVGPKPEFKIRIRTTCAVKKGELLTIFYWPEHITKPTEVRQEIIRENGNFRCKCARCTDPTELGTYRSGVVCKACRKKRTKGYFLPQDPLNFSPDARWECCCCRKIKMARDVLPAVEEIWRRIFCMEMLNELVHIDWVNCYKYLVEETSGVILHPNHWIIQKVLAIVRETFMCHPIAFLRLGLIEYAVTCMKHLLSIMDVLTPGITQRRATAQVHLAIALHLQCVELLSRRMYDHAEQNYEECLVLLNEALKFCKDDFPTADGVVQSVRSIEKIISQVLLDRSILQLKKLKVSGFK</sequence>
<keyword evidence="8" id="KW-1185">Reference proteome</keyword>
<evidence type="ECO:0008006" key="9">
    <source>
        <dbReference type="Google" id="ProtNLM"/>
    </source>
</evidence>
<evidence type="ECO:0000256" key="4">
    <source>
        <dbReference type="PROSITE-ProRule" id="PRU00134"/>
    </source>
</evidence>
<dbReference type="OrthoDB" id="265717at2759"/>
<dbReference type="AlphaFoldDB" id="A0A8J2NVB6"/>
<accession>A0A8J2NVB6</accession>
<dbReference type="EMBL" id="CAJVCH010081941">
    <property type="protein sequence ID" value="CAG7721698.1"/>
    <property type="molecule type" value="Genomic_DNA"/>
</dbReference>
<evidence type="ECO:0000313" key="8">
    <source>
        <dbReference type="Proteomes" id="UP000708208"/>
    </source>
</evidence>
<name>A0A8J2NVB6_9HEXA</name>
<feature type="non-terminal residue" evidence="7">
    <location>
        <position position="1"/>
    </location>
</feature>
<evidence type="ECO:0000259" key="6">
    <source>
        <dbReference type="PROSITE" id="PS50865"/>
    </source>
</evidence>
<keyword evidence="3" id="KW-0862">Zinc</keyword>
<feature type="domain" description="SET" evidence="5">
    <location>
        <begin position="45"/>
        <end position="289"/>
    </location>
</feature>
<dbReference type="CDD" id="cd20071">
    <property type="entry name" value="SET_SMYD"/>
    <property type="match status" value="1"/>
</dbReference>
<dbReference type="PROSITE" id="PS01360">
    <property type="entry name" value="ZF_MYND_1"/>
    <property type="match status" value="1"/>
</dbReference>
<evidence type="ECO:0000256" key="3">
    <source>
        <dbReference type="ARBA" id="ARBA00022833"/>
    </source>
</evidence>
<dbReference type="InterPro" id="IPR053010">
    <property type="entry name" value="SET_SmydA-8"/>
</dbReference>
<dbReference type="Pfam" id="PF01753">
    <property type="entry name" value="zf-MYND"/>
    <property type="match status" value="1"/>
</dbReference>
<evidence type="ECO:0000259" key="5">
    <source>
        <dbReference type="PROSITE" id="PS50280"/>
    </source>
</evidence>
<dbReference type="GO" id="GO:0008270">
    <property type="term" value="F:zinc ion binding"/>
    <property type="evidence" value="ECO:0007669"/>
    <property type="project" value="UniProtKB-KW"/>
</dbReference>
<dbReference type="InterPro" id="IPR002893">
    <property type="entry name" value="Znf_MYND"/>
</dbReference>
<protein>
    <recommendedName>
        <fullName evidence="9">Protein msta</fullName>
    </recommendedName>
</protein>
<dbReference type="PROSITE" id="PS50865">
    <property type="entry name" value="ZF_MYND_2"/>
    <property type="match status" value="1"/>
</dbReference>
<keyword evidence="2 4" id="KW-0863">Zinc-finger</keyword>